<feature type="transmembrane region" description="Helical" evidence="1">
    <location>
        <begin position="30"/>
        <end position="54"/>
    </location>
</feature>
<dbReference type="AlphaFoldDB" id="I3EF36"/>
<protein>
    <submittedName>
        <fullName evidence="2">Uncharacterized protein</fullName>
    </submittedName>
</protein>
<dbReference type="VEuPathDB" id="MicrosporidiaDB:NEQG_01905"/>
<organism evidence="2 3">
    <name type="scientific">Nematocida parisii (strain ERTm3)</name>
    <name type="common">Nematode killer fungus</name>
    <dbReference type="NCBI Taxonomy" id="935791"/>
    <lineage>
        <taxon>Eukaryota</taxon>
        <taxon>Fungi</taxon>
        <taxon>Fungi incertae sedis</taxon>
        <taxon>Microsporidia</taxon>
        <taxon>Nematocida</taxon>
    </lineage>
</organism>
<accession>I3EF36</accession>
<name>I3EF36_NEMP3</name>
<keyword evidence="1" id="KW-0472">Membrane</keyword>
<keyword evidence="1" id="KW-1133">Transmembrane helix</keyword>
<keyword evidence="3" id="KW-1185">Reference proteome</keyword>
<sequence>MKTSNGHLCCHPFYRFCRKFTSRFSFVSSYPFFILFFFSTLLYSLALFHALLILGFTMSNYALLAISAVCAGCSIRISI</sequence>
<reference evidence="2" key="1">
    <citation type="submission" date="2011-01" db="EMBL/GenBank/DDBJ databases">
        <title>The Genome Sequence of Nematocida parisii strain ERTm3.</title>
        <authorList>
            <consortium name="The Broad Institute Genome Sequencing Platform"/>
            <consortium name="The Broad Institute Genome Sequencing Center for Infectious Disease"/>
            <person name="Cuomo C."/>
            <person name="Troemel E."/>
            <person name="Young S.K."/>
            <person name="Zeng Q."/>
            <person name="Gargeya S."/>
            <person name="Fitzgerald M."/>
            <person name="Haas B."/>
            <person name="Abouelleil A."/>
            <person name="Alvarado L."/>
            <person name="Arachchi H.M."/>
            <person name="Berlin A."/>
            <person name="Chapman S.B."/>
            <person name="Gearin G."/>
            <person name="Goldberg J."/>
            <person name="Griggs A."/>
            <person name="Gujja S."/>
            <person name="Hansen M."/>
            <person name="Heiman D."/>
            <person name="Howarth C."/>
            <person name="Larimer J."/>
            <person name="Lui A."/>
            <person name="MacDonald P.J.P."/>
            <person name="McCowen C."/>
            <person name="Montmayeur A."/>
            <person name="Murphy C."/>
            <person name="Neiman D."/>
            <person name="Pearson M."/>
            <person name="Priest M."/>
            <person name="Roberts A."/>
            <person name="Saif S."/>
            <person name="Shea T."/>
            <person name="Sisk P."/>
            <person name="Stolte C."/>
            <person name="Sykes S."/>
            <person name="Wortman J."/>
            <person name="Nusbaum C."/>
            <person name="Birren B."/>
        </authorList>
    </citation>
    <scope>NUCLEOTIDE SEQUENCE</scope>
    <source>
        <strain evidence="2">ERTm3</strain>
    </source>
</reference>
<proteinExistence type="predicted"/>
<dbReference type="HOGENOM" id="CLU_2606573_0_0_1"/>
<gene>
    <name evidence="2" type="ORF">NEQG_01905</name>
</gene>
<feature type="transmembrane region" description="Helical" evidence="1">
    <location>
        <begin position="61"/>
        <end position="78"/>
    </location>
</feature>
<dbReference type="EMBL" id="GL870880">
    <property type="protein sequence ID" value="EIJ87833.1"/>
    <property type="molecule type" value="Genomic_DNA"/>
</dbReference>
<evidence type="ECO:0000313" key="2">
    <source>
        <dbReference type="EMBL" id="EIJ87833.1"/>
    </source>
</evidence>
<evidence type="ECO:0000256" key="1">
    <source>
        <dbReference type="SAM" id="Phobius"/>
    </source>
</evidence>
<dbReference type="InParanoid" id="I3EF36"/>
<evidence type="ECO:0000313" key="3">
    <source>
        <dbReference type="Proteomes" id="UP000002872"/>
    </source>
</evidence>
<keyword evidence="1" id="KW-0812">Transmembrane</keyword>
<dbReference type="Proteomes" id="UP000002872">
    <property type="component" value="Unassembled WGS sequence"/>
</dbReference>